<dbReference type="InterPro" id="IPR053221">
    <property type="entry name" value="Burnettramic_acid_biosynth"/>
</dbReference>
<dbReference type="PANTHER" id="PTHR38887:SF1">
    <property type="entry name" value="RAS MODIFICATION PROTEIN ERF4"/>
    <property type="match status" value="1"/>
</dbReference>
<reference evidence="2 3" key="1">
    <citation type="journal article" date="2016" name="Fungal Biol.">
        <title>The genome of Xylona heveae provides a window into fungal endophytism.</title>
        <authorList>
            <person name="Gazis R."/>
            <person name="Kuo A."/>
            <person name="Riley R."/>
            <person name="LaButti K."/>
            <person name="Lipzen A."/>
            <person name="Lin J."/>
            <person name="Amirebrahimi M."/>
            <person name="Hesse C.N."/>
            <person name="Spatafora J.W."/>
            <person name="Henrissat B."/>
            <person name="Hainaut M."/>
            <person name="Grigoriev I.V."/>
            <person name="Hibbett D.S."/>
        </authorList>
    </citation>
    <scope>NUCLEOTIDE SEQUENCE [LARGE SCALE GENOMIC DNA]</scope>
    <source>
        <strain evidence="2 3">TC161</strain>
    </source>
</reference>
<dbReference type="PANTHER" id="PTHR38887">
    <property type="entry name" value="CHROMOSOME 21, WHOLE GENOME SHOTGUN SEQUENCE"/>
    <property type="match status" value="1"/>
</dbReference>
<gene>
    <name evidence="2" type="ORF">L228DRAFT_266952</name>
</gene>
<accession>A0A165IAP0</accession>
<feature type="region of interest" description="Disordered" evidence="1">
    <location>
        <begin position="355"/>
        <end position="401"/>
    </location>
</feature>
<dbReference type="RefSeq" id="XP_018190187.1">
    <property type="nucleotide sequence ID" value="XM_018334927.1"/>
</dbReference>
<feature type="compositionally biased region" description="Basic and acidic residues" evidence="1">
    <location>
        <begin position="388"/>
        <end position="401"/>
    </location>
</feature>
<dbReference type="Proteomes" id="UP000076632">
    <property type="component" value="Unassembled WGS sequence"/>
</dbReference>
<dbReference type="GeneID" id="28900064"/>
<evidence type="ECO:0000313" key="2">
    <source>
        <dbReference type="EMBL" id="KZF24632.1"/>
    </source>
</evidence>
<dbReference type="InParanoid" id="A0A165IAP0"/>
<dbReference type="OMA" id="VAKLEWL"/>
<sequence>MDKYTPMGLHDANASIAPEPESTQQHQLMQYMPPHREYDMDGPPPAYSSVCTSGQAGPAGSAYSEEEPRYYSEYYHDTENRQWQWQRQEHEYGHALPSRPTAGYQTSGTCPAPAPVAAPPAPYNQFPPEKGSQEPSCSNFPSPGFGAQHRASVRPCVVPQITKAFGGAFSSPFARCHAPELAAQGITQLEFLVFLDGLNEAFLGSPIFQATNLIGSAIGMVPLHSAQILSGSIGVASGLASAGVSYARTRAYMRASNYRFFGPRGLHATIMNTKKMMLAIGLPEAEERLQLPPLDNLDQAQAQQQAMPASDPRIRRILALGDRVMPLSFDVPQVVMPDNVLKKIGAAHARKLEAKQNRKLEKDRSKKSEEQAKKVAKLDEEARDGDEEIAKVERERDKEERKYQEKLAKYAGDGYKAEKKRAELKEDYDKEMAKLDKDMSKALQDKESKVGKNMKDINKGMSKLEKKEHKMAQKVLWVVILKAEEGLTMQTSGSDVIDDEDE</sequence>
<feature type="region of interest" description="Disordered" evidence="1">
    <location>
        <begin position="439"/>
        <end position="465"/>
    </location>
</feature>
<dbReference type="AlphaFoldDB" id="A0A165IAP0"/>
<feature type="region of interest" description="Disordered" evidence="1">
    <location>
        <begin position="1"/>
        <end position="64"/>
    </location>
</feature>
<protein>
    <submittedName>
        <fullName evidence="2">Uncharacterized protein</fullName>
    </submittedName>
</protein>
<dbReference type="STRING" id="1328760.A0A165IAP0"/>
<name>A0A165IAP0_XYLHT</name>
<proteinExistence type="predicted"/>
<feature type="compositionally biased region" description="Basic and acidic residues" evidence="1">
    <location>
        <begin position="355"/>
        <end position="380"/>
    </location>
</feature>
<keyword evidence="3" id="KW-1185">Reference proteome</keyword>
<dbReference type="EMBL" id="KV407456">
    <property type="protein sequence ID" value="KZF24632.1"/>
    <property type="molecule type" value="Genomic_DNA"/>
</dbReference>
<feature type="region of interest" description="Disordered" evidence="1">
    <location>
        <begin position="115"/>
        <end position="143"/>
    </location>
</feature>
<evidence type="ECO:0000313" key="3">
    <source>
        <dbReference type="Proteomes" id="UP000076632"/>
    </source>
</evidence>
<organism evidence="2 3">
    <name type="scientific">Xylona heveae (strain CBS 132557 / TC161)</name>
    <dbReference type="NCBI Taxonomy" id="1328760"/>
    <lineage>
        <taxon>Eukaryota</taxon>
        <taxon>Fungi</taxon>
        <taxon>Dikarya</taxon>
        <taxon>Ascomycota</taxon>
        <taxon>Pezizomycotina</taxon>
        <taxon>Xylonomycetes</taxon>
        <taxon>Xylonales</taxon>
        <taxon>Xylonaceae</taxon>
        <taxon>Xylona</taxon>
    </lineage>
</organism>
<evidence type="ECO:0000256" key="1">
    <source>
        <dbReference type="SAM" id="MobiDB-lite"/>
    </source>
</evidence>
<dbReference type="OrthoDB" id="3068835at2759"/>